<evidence type="ECO:0000256" key="8">
    <source>
        <dbReference type="PROSITE-ProRule" id="PRU00023"/>
    </source>
</evidence>
<evidence type="ECO:0000256" key="10">
    <source>
        <dbReference type="SAM" id="Coils"/>
    </source>
</evidence>
<dbReference type="InterPro" id="IPR037239">
    <property type="entry name" value="OSBP_sf"/>
</dbReference>
<dbReference type="Gene3D" id="3.30.70.3490">
    <property type="match status" value="1"/>
</dbReference>
<dbReference type="GO" id="GO:0005635">
    <property type="term" value="C:nuclear envelope"/>
    <property type="evidence" value="ECO:0007669"/>
    <property type="project" value="TreeGrafter"/>
</dbReference>
<dbReference type="SMART" id="SM00233">
    <property type="entry name" value="PH"/>
    <property type="match status" value="1"/>
</dbReference>
<dbReference type="InterPro" id="IPR011993">
    <property type="entry name" value="PH-like_dom_sf"/>
</dbReference>
<feature type="repeat" description="ANK" evidence="8">
    <location>
        <begin position="87"/>
        <end position="109"/>
    </location>
</feature>
<dbReference type="SUPFAM" id="SSF50729">
    <property type="entry name" value="PH domain-like"/>
    <property type="match status" value="1"/>
</dbReference>
<reference evidence="13 14" key="1">
    <citation type="journal article" date="2022" name="DNA Res.">
        <title>Genome analysis of five recently described species of the CUG-Ser clade uncovers Candida theae as a new hybrid lineage with pathogenic potential in the Candida parapsilosis species complex.</title>
        <authorList>
            <person name="Mixao V."/>
            <person name="Del Olmo V."/>
            <person name="Hegedusova E."/>
            <person name="Saus E."/>
            <person name="Pryszcz L."/>
            <person name="Cillingova A."/>
            <person name="Nosek J."/>
            <person name="Gabaldon T."/>
        </authorList>
    </citation>
    <scope>NUCLEOTIDE SEQUENCE [LARGE SCALE GENOMIC DNA]</scope>
    <source>
        <strain evidence="13 14">CBS 12239</strain>
    </source>
</reference>
<dbReference type="GO" id="GO:0006887">
    <property type="term" value="P:exocytosis"/>
    <property type="evidence" value="ECO:0007669"/>
    <property type="project" value="TreeGrafter"/>
</dbReference>
<organism evidence="13 14">
    <name type="scientific">Candida theae</name>
    <dbReference type="NCBI Taxonomy" id="1198502"/>
    <lineage>
        <taxon>Eukaryota</taxon>
        <taxon>Fungi</taxon>
        <taxon>Dikarya</taxon>
        <taxon>Ascomycota</taxon>
        <taxon>Saccharomycotina</taxon>
        <taxon>Pichiomycetes</taxon>
        <taxon>Debaryomycetaceae</taxon>
        <taxon>Candida/Lodderomyces clade</taxon>
        <taxon>Candida</taxon>
    </lineage>
</organism>
<dbReference type="GO" id="GO:0030011">
    <property type="term" value="P:maintenance of cell polarity"/>
    <property type="evidence" value="ECO:0007669"/>
    <property type="project" value="TreeGrafter"/>
</dbReference>
<feature type="compositionally biased region" description="Low complexity" evidence="11">
    <location>
        <begin position="793"/>
        <end position="808"/>
    </location>
</feature>
<dbReference type="InterPro" id="IPR018494">
    <property type="entry name" value="Oxysterol-bd_CS"/>
</dbReference>
<feature type="region of interest" description="Disordered" evidence="11">
    <location>
        <begin position="1154"/>
        <end position="1177"/>
    </location>
</feature>
<dbReference type="PROSITE" id="PS01013">
    <property type="entry name" value="OSBP"/>
    <property type="match status" value="1"/>
</dbReference>
<dbReference type="InterPro" id="IPR001849">
    <property type="entry name" value="PH_domain"/>
</dbReference>
<dbReference type="PROSITE" id="PS50003">
    <property type="entry name" value="PH_DOMAIN"/>
    <property type="match status" value="1"/>
</dbReference>
<dbReference type="InterPro" id="IPR000648">
    <property type="entry name" value="Oxysterol-bd"/>
</dbReference>
<evidence type="ECO:0000256" key="2">
    <source>
        <dbReference type="ARBA" id="ARBA00022448"/>
    </source>
</evidence>
<dbReference type="SMART" id="SM00248">
    <property type="entry name" value="ANK"/>
    <property type="match status" value="3"/>
</dbReference>
<keyword evidence="7" id="KW-0446">Lipid-binding</keyword>
<dbReference type="Pfam" id="PF12796">
    <property type="entry name" value="Ank_2"/>
    <property type="match status" value="1"/>
</dbReference>
<dbReference type="FunFam" id="2.40.160.120:FF:000001">
    <property type="entry name" value="Oxysterol-binding protein"/>
    <property type="match status" value="1"/>
</dbReference>
<dbReference type="GO" id="GO:0005886">
    <property type="term" value="C:plasma membrane"/>
    <property type="evidence" value="ECO:0007669"/>
    <property type="project" value="TreeGrafter"/>
</dbReference>
<dbReference type="GO" id="GO:0005829">
    <property type="term" value="C:cytosol"/>
    <property type="evidence" value="ECO:0007669"/>
    <property type="project" value="TreeGrafter"/>
</dbReference>
<dbReference type="Pfam" id="PF01237">
    <property type="entry name" value="Oxysterol_BP"/>
    <property type="match status" value="1"/>
</dbReference>
<evidence type="ECO:0000256" key="11">
    <source>
        <dbReference type="SAM" id="MobiDB-lite"/>
    </source>
</evidence>
<comment type="caution">
    <text evidence="13">The sequence shown here is derived from an EMBL/GenBank/DDBJ whole genome shotgun (WGS) entry which is preliminary data.</text>
</comment>
<keyword evidence="4" id="KW-0677">Repeat</keyword>
<dbReference type="Gene3D" id="1.25.40.20">
    <property type="entry name" value="Ankyrin repeat-containing domain"/>
    <property type="match status" value="2"/>
</dbReference>
<dbReference type="GO" id="GO:0120009">
    <property type="term" value="P:intermembrane lipid transfer"/>
    <property type="evidence" value="ECO:0007669"/>
    <property type="project" value="UniProtKB-ARBA"/>
</dbReference>
<dbReference type="GO" id="GO:0006897">
    <property type="term" value="P:endocytosis"/>
    <property type="evidence" value="ECO:0007669"/>
    <property type="project" value="TreeGrafter"/>
</dbReference>
<proteinExistence type="inferred from homology"/>
<dbReference type="RefSeq" id="XP_051610729.1">
    <property type="nucleotide sequence ID" value="XM_051755230.1"/>
</dbReference>
<dbReference type="Pfam" id="PF00023">
    <property type="entry name" value="Ank"/>
    <property type="match status" value="1"/>
</dbReference>
<feature type="compositionally biased region" description="Basic residues" evidence="11">
    <location>
        <begin position="402"/>
        <end position="417"/>
    </location>
</feature>
<evidence type="ECO:0000313" key="14">
    <source>
        <dbReference type="Proteomes" id="UP001204833"/>
    </source>
</evidence>
<keyword evidence="5 8" id="KW-0040">ANK repeat</keyword>
<evidence type="ECO:0000313" key="13">
    <source>
        <dbReference type="EMBL" id="KAI5965465.1"/>
    </source>
</evidence>
<evidence type="ECO:0000256" key="9">
    <source>
        <dbReference type="RuleBase" id="RU003844"/>
    </source>
</evidence>
<gene>
    <name evidence="13" type="ORF">KGF57_000731</name>
</gene>
<dbReference type="InterPro" id="IPR036770">
    <property type="entry name" value="Ankyrin_rpt-contain_sf"/>
</dbReference>
<feature type="region of interest" description="Disordered" evidence="11">
    <location>
        <begin position="743"/>
        <end position="862"/>
    </location>
</feature>
<dbReference type="FunFam" id="2.30.29.30:FF:000061">
    <property type="entry name" value="Oxysterol binding protein 1"/>
    <property type="match status" value="1"/>
</dbReference>
<feature type="region of interest" description="Disordered" evidence="11">
    <location>
        <begin position="367"/>
        <end position="497"/>
    </location>
</feature>
<keyword evidence="6" id="KW-0445">Lipid transport</keyword>
<keyword evidence="2" id="KW-0813">Transport</keyword>
<dbReference type="GeneID" id="76148790"/>
<dbReference type="InterPro" id="IPR002110">
    <property type="entry name" value="Ankyrin_rpt"/>
</dbReference>
<dbReference type="Gene3D" id="2.40.160.120">
    <property type="match status" value="1"/>
</dbReference>
<feature type="coiled-coil region" evidence="10">
    <location>
        <begin position="585"/>
        <end position="612"/>
    </location>
</feature>
<dbReference type="Gene3D" id="2.30.29.30">
    <property type="entry name" value="Pleckstrin-homology domain (PH domain)/Phosphotyrosine-binding domain (PTB)"/>
    <property type="match status" value="1"/>
</dbReference>
<dbReference type="Pfam" id="PF00169">
    <property type="entry name" value="PH"/>
    <property type="match status" value="1"/>
</dbReference>
<dbReference type="PROSITE" id="PS50297">
    <property type="entry name" value="ANK_REP_REGION"/>
    <property type="match status" value="1"/>
</dbReference>
<dbReference type="PROSITE" id="PS50088">
    <property type="entry name" value="ANK_REPEAT"/>
    <property type="match status" value="1"/>
</dbReference>
<evidence type="ECO:0000256" key="3">
    <source>
        <dbReference type="ARBA" id="ARBA00022553"/>
    </source>
</evidence>
<dbReference type="SUPFAM" id="SSF48403">
    <property type="entry name" value="Ankyrin repeat"/>
    <property type="match status" value="1"/>
</dbReference>
<feature type="compositionally biased region" description="Acidic residues" evidence="11">
    <location>
        <begin position="384"/>
        <end position="398"/>
    </location>
</feature>
<evidence type="ECO:0000256" key="6">
    <source>
        <dbReference type="ARBA" id="ARBA00023055"/>
    </source>
</evidence>
<sequence length="1306" mass="145774">MTESSPVTASLLRLKLLDALRSGDTSKIDTIIGEIKSSKTTIQNQELSRLKQTILHYAVQVATLQTIQYLVDHAEKYGLDINSQDPQGNTPLHLAAIASRQDVVKYLLSLPDINDTIVNLDKKQPVELCKNLNLAQLMQFERAKFVERSATQLRQFFSNRDFDNLERLLVLNPRASELLDINGADPESGNTVLHEFIKKDDLQMCDWILKHGGDPFKRDRHGKLPIDLVNPKDEPLKKLIKAATHDQTIMDPVASTTSAIKTGNAPVYKGYLRKWTNFAGGYKLRYFVLDENGILSYYTNQDDTINSCRGSLNLGYATLHLDSSEKMKFEIYGKNGLRWHLKANHPIETNRWVWTLQNAITIAKDNIKKKRPSRANTTASEGVSAEEFDDSSIADEPEYSEKKKHRLRIPGRNKHKRDTSQASKESVGDAAFDKSGAGFSNSRASTDSALGSPSGSTRNPASRASIDDQYSAIGGDQEDFDYDADGTEPDDEESDVENEHEVDHLNDEIAASRRALQVELSSLLELFGQVMNSDTFQPNSKQAEVCIVGNNTIHAINELLGKYNYNIEARDTRLRRNLDRQLEVNSLWEKSIRQLESEIQAREEKLAVFQGQRKQLRKYLSGRATTGGDTAGTLSPVATNNANDGNAIGVASGEILSKNPDEAQVDQIDSKLGEVQRNPQAQIDATNHPPHDLDNGVIDELLGDDSDDEFFDADEFEEEESQLGGEDAREIAQSDERLHAEDLEHPGTSKQAAPPAEQHAQQPLEGQAPQQREHVPEQSITAERQEPHHPSEAAVGAGAGAAAVGAAGADHHHPPPPSEQEVGPNEVPEGSESIAPTEETKVDEPPQGTPKSTGQAVPGDEELNESQRAINRELQEEGSFLGYENPPRKKLALDEDNRPKVGLWGILKSMIGKDMTKMTLPVSFNEPTSLLQRLAEDIEYNDLLNTAAGYDDSTLRLIYVATFAATEYSSTIDRIAKPFNPLLGETFEYSRPDQNYRLVVEQVSHHPPISACHATSPKWEYYGENAVDSKFYGRSFDFKHLGKMFCVVRPNNGVKDKNGNIVAEELYSWKKVNTSVVGIMVGNPTVDNYGKMIVENHTTGDKIVVDMKQRGWRASSAYQLSGQALDRNGTPQWALGGHWNSKIFAKKINQDQLDSSGNTRKMSIMEDPSKAGSGITSTDPYSGSKFLVWQVAPRPKVPFNLTQFALTLNGIDDKLKPWLAPTDTRLRPDQRDMENGLYDRAADEKHRVEVKQRQARKYREENKITYVPNWFIKKKHPVTGESYWEYNGKYWPARKEHKLGDTGDIF</sequence>
<evidence type="ECO:0000256" key="5">
    <source>
        <dbReference type="ARBA" id="ARBA00023043"/>
    </source>
</evidence>
<dbReference type="EMBL" id="JAIHNG010000044">
    <property type="protein sequence ID" value="KAI5965465.1"/>
    <property type="molecule type" value="Genomic_DNA"/>
</dbReference>
<evidence type="ECO:0000256" key="7">
    <source>
        <dbReference type="ARBA" id="ARBA00023121"/>
    </source>
</evidence>
<dbReference type="GO" id="GO:0097038">
    <property type="term" value="C:perinuclear endoplasmic reticulum"/>
    <property type="evidence" value="ECO:0007669"/>
    <property type="project" value="TreeGrafter"/>
</dbReference>
<keyword evidence="3" id="KW-0597">Phosphoprotein</keyword>
<dbReference type="GO" id="GO:0034727">
    <property type="term" value="P:piecemeal microautophagy of the nucleus"/>
    <property type="evidence" value="ECO:0007669"/>
    <property type="project" value="TreeGrafter"/>
</dbReference>
<keyword evidence="14" id="KW-1185">Reference proteome</keyword>
<feature type="compositionally biased region" description="Polar residues" evidence="11">
    <location>
        <begin position="438"/>
        <end position="462"/>
    </location>
</feature>
<evidence type="ECO:0000256" key="4">
    <source>
        <dbReference type="ARBA" id="ARBA00022737"/>
    </source>
</evidence>
<comment type="similarity">
    <text evidence="1 9">Belongs to the OSBP family.</text>
</comment>
<dbReference type="GO" id="GO:0032934">
    <property type="term" value="F:sterol binding"/>
    <property type="evidence" value="ECO:0007669"/>
    <property type="project" value="TreeGrafter"/>
</dbReference>
<dbReference type="SUPFAM" id="SSF144000">
    <property type="entry name" value="Oxysterol-binding protein-like"/>
    <property type="match status" value="1"/>
</dbReference>
<evidence type="ECO:0000259" key="12">
    <source>
        <dbReference type="PROSITE" id="PS50003"/>
    </source>
</evidence>
<feature type="compositionally biased region" description="Low complexity" evidence="11">
    <location>
        <begin position="751"/>
        <end position="763"/>
    </location>
</feature>
<accession>A0AAD5BIG9</accession>
<feature type="domain" description="PH" evidence="12">
    <location>
        <begin position="265"/>
        <end position="361"/>
    </location>
</feature>
<dbReference type="Proteomes" id="UP001204833">
    <property type="component" value="Unassembled WGS sequence"/>
</dbReference>
<evidence type="ECO:0000256" key="1">
    <source>
        <dbReference type="ARBA" id="ARBA00008842"/>
    </source>
</evidence>
<feature type="compositionally biased region" description="Acidic residues" evidence="11">
    <location>
        <begin position="476"/>
        <end position="496"/>
    </location>
</feature>
<name>A0AAD5BIG9_9ASCO</name>
<dbReference type="PANTHER" id="PTHR10972:SF205">
    <property type="entry name" value="OXYSTEROL-BINDING PROTEIN 1"/>
    <property type="match status" value="1"/>
</dbReference>
<keyword evidence="10" id="KW-0175">Coiled coil</keyword>
<protein>
    <recommendedName>
        <fullName evidence="12">PH domain-containing protein</fullName>
    </recommendedName>
</protein>
<dbReference type="PANTHER" id="PTHR10972">
    <property type="entry name" value="OXYSTEROL-BINDING PROTEIN-RELATED"/>
    <property type="match status" value="1"/>
</dbReference>